<dbReference type="RefSeq" id="WP_199018319.1">
    <property type="nucleotide sequence ID" value="NZ_JAELUP010000013.1"/>
</dbReference>
<evidence type="ECO:0000313" key="2">
    <source>
        <dbReference type="EMBL" id="MBJ6360771.1"/>
    </source>
</evidence>
<evidence type="ECO:0000313" key="3">
    <source>
        <dbReference type="Proteomes" id="UP000640274"/>
    </source>
</evidence>
<dbReference type="Proteomes" id="UP000640274">
    <property type="component" value="Unassembled WGS sequence"/>
</dbReference>
<feature type="signal peptide" evidence="1">
    <location>
        <begin position="1"/>
        <end position="31"/>
    </location>
</feature>
<dbReference type="AlphaFoldDB" id="A0A934J4P7"/>
<accession>A0A934J4P7</accession>
<gene>
    <name evidence="2" type="ORF">JFN88_05470</name>
</gene>
<proteinExistence type="predicted"/>
<name>A0A934J4P7_9BACL</name>
<keyword evidence="1" id="KW-0732">Signal</keyword>
<sequence length="144" mass="15491">MVINRLKKSFITLLSASLIVGLLLFSASASASTPDGIVNTFSYTPIDSGSSLYRTLAPGATESFKIFNYSSYARAYQVTVSSSGSANYYPSSITITGQGRIYYLAQQPGLYVYDIILQPGAVANIDVSSASYPFTPNNYVISVY</sequence>
<organism evidence="2 3">
    <name type="scientific">Paenibacillus roseus</name>
    <dbReference type="NCBI Taxonomy" id="2798579"/>
    <lineage>
        <taxon>Bacteria</taxon>
        <taxon>Bacillati</taxon>
        <taxon>Bacillota</taxon>
        <taxon>Bacilli</taxon>
        <taxon>Bacillales</taxon>
        <taxon>Paenibacillaceae</taxon>
        <taxon>Paenibacillus</taxon>
    </lineage>
</organism>
<protein>
    <submittedName>
        <fullName evidence="2">Uncharacterized protein</fullName>
    </submittedName>
</protein>
<reference evidence="2" key="1">
    <citation type="submission" date="2020-12" db="EMBL/GenBank/DDBJ databases">
        <authorList>
            <person name="Huq M.A."/>
        </authorList>
    </citation>
    <scope>NUCLEOTIDE SEQUENCE</scope>
    <source>
        <strain evidence="2">MAHUQ-46</strain>
    </source>
</reference>
<evidence type="ECO:0000256" key="1">
    <source>
        <dbReference type="SAM" id="SignalP"/>
    </source>
</evidence>
<keyword evidence="3" id="KW-1185">Reference proteome</keyword>
<feature type="chain" id="PRO_5037689886" evidence="1">
    <location>
        <begin position="32"/>
        <end position="144"/>
    </location>
</feature>
<comment type="caution">
    <text evidence="2">The sequence shown here is derived from an EMBL/GenBank/DDBJ whole genome shotgun (WGS) entry which is preliminary data.</text>
</comment>
<dbReference type="EMBL" id="JAELUP010000013">
    <property type="protein sequence ID" value="MBJ6360771.1"/>
    <property type="molecule type" value="Genomic_DNA"/>
</dbReference>